<evidence type="ECO:0000256" key="4">
    <source>
        <dbReference type="ARBA" id="ARBA00023136"/>
    </source>
</evidence>
<feature type="transmembrane region" description="Helical" evidence="5">
    <location>
        <begin position="80"/>
        <end position="101"/>
    </location>
</feature>
<keyword evidence="8" id="KW-1185">Reference proteome</keyword>
<feature type="transmembrane region" description="Helical" evidence="5">
    <location>
        <begin position="108"/>
        <end position="126"/>
    </location>
</feature>
<keyword evidence="3 5" id="KW-1133">Transmembrane helix</keyword>
<gene>
    <name evidence="7" type="ORF">E4U02_07935</name>
</gene>
<dbReference type="Gene3D" id="1.20.1540.10">
    <property type="entry name" value="Rhomboid-like"/>
    <property type="match status" value="1"/>
</dbReference>
<protein>
    <submittedName>
        <fullName evidence="7">Rhomboid family intramembrane serine protease</fullName>
    </submittedName>
</protein>
<evidence type="ECO:0000256" key="1">
    <source>
        <dbReference type="ARBA" id="ARBA00004141"/>
    </source>
</evidence>
<dbReference type="GO" id="GO:0004252">
    <property type="term" value="F:serine-type endopeptidase activity"/>
    <property type="evidence" value="ECO:0007669"/>
    <property type="project" value="InterPro"/>
</dbReference>
<name>A0A4Y9FVM2_9MICO</name>
<dbReference type="Pfam" id="PF01694">
    <property type="entry name" value="Rhomboid"/>
    <property type="match status" value="1"/>
</dbReference>
<dbReference type="GO" id="GO:0016020">
    <property type="term" value="C:membrane"/>
    <property type="evidence" value="ECO:0007669"/>
    <property type="project" value="UniProtKB-SubCell"/>
</dbReference>
<organism evidence="7 8">
    <name type="scientific">Microbacterium paludicola</name>
    <dbReference type="NCBI Taxonomy" id="300019"/>
    <lineage>
        <taxon>Bacteria</taxon>
        <taxon>Bacillati</taxon>
        <taxon>Actinomycetota</taxon>
        <taxon>Actinomycetes</taxon>
        <taxon>Micrococcales</taxon>
        <taxon>Microbacteriaceae</taxon>
        <taxon>Microbacterium</taxon>
    </lineage>
</organism>
<keyword evidence="4 5" id="KW-0472">Membrane</keyword>
<reference evidence="7 8" key="1">
    <citation type="submission" date="2019-03" db="EMBL/GenBank/DDBJ databases">
        <title>Diversity of the mouse oral microbiome.</title>
        <authorList>
            <person name="Joseph S."/>
            <person name="Aduse-Opoku J."/>
            <person name="Curtis M."/>
            <person name="Wade W."/>
            <person name="Hashim A."/>
        </authorList>
    </citation>
    <scope>NUCLEOTIDE SEQUENCE [LARGE SCALE GENOMIC DNA]</scope>
    <source>
        <strain evidence="7 8">P1012</strain>
    </source>
</reference>
<dbReference type="SUPFAM" id="SSF144091">
    <property type="entry name" value="Rhomboid-like"/>
    <property type="match status" value="1"/>
</dbReference>
<evidence type="ECO:0000259" key="6">
    <source>
        <dbReference type="Pfam" id="PF01694"/>
    </source>
</evidence>
<proteinExistence type="predicted"/>
<dbReference type="InterPro" id="IPR035952">
    <property type="entry name" value="Rhomboid-like_sf"/>
</dbReference>
<feature type="domain" description="Peptidase S54 rhomboid" evidence="6">
    <location>
        <begin position="17"/>
        <end position="152"/>
    </location>
</feature>
<evidence type="ECO:0000256" key="3">
    <source>
        <dbReference type="ARBA" id="ARBA00022989"/>
    </source>
</evidence>
<evidence type="ECO:0000313" key="7">
    <source>
        <dbReference type="EMBL" id="TFU33028.1"/>
    </source>
</evidence>
<accession>A0A4Y9FVM2</accession>
<evidence type="ECO:0000256" key="2">
    <source>
        <dbReference type="ARBA" id="ARBA00022692"/>
    </source>
</evidence>
<feature type="transmembrane region" description="Helical" evidence="5">
    <location>
        <begin position="31"/>
        <end position="50"/>
    </location>
</feature>
<sequence length="156" mass="16749">MFNRLDREGIEPWRPDGVWGVLWAPLLHAGWPHLVANTVPALVLGFLALAVDYRRGLAATALIWLGGGAAVWLTGGPGTVHLGASGLIFGWLTYVILRGLFNRRIGQILIGVVVAALYGALLWGVLPGQVGVSWQSHLFGAIAGALAAVWLRERRD</sequence>
<keyword evidence="2 5" id="KW-0812">Transmembrane</keyword>
<evidence type="ECO:0000256" key="5">
    <source>
        <dbReference type="SAM" id="Phobius"/>
    </source>
</evidence>
<feature type="transmembrane region" description="Helical" evidence="5">
    <location>
        <begin position="57"/>
        <end position="74"/>
    </location>
</feature>
<feature type="transmembrane region" description="Helical" evidence="5">
    <location>
        <begin position="132"/>
        <end position="151"/>
    </location>
</feature>
<comment type="caution">
    <text evidence="7">The sequence shown here is derived from an EMBL/GenBank/DDBJ whole genome shotgun (WGS) entry which is preliminary data.</text>
</comment>
<evidence type="ECO:0000313" key="8">
    <source>
        <dbReference type="Proteomes" id="UP000298358"/>
    </source>
</evidence>
<dbReference type="GO" id="GO:0006508">
    <property type="term" value="P:proteolysis"/>
    <property type="evidence" value="ECO:0007669"/>
    <property type="project" value="UniProtKB-KW"/>
</dbReference>
<dbReference type="InterPro" id="IPR022764">
    <property type="entry name" value="Peptidase_S54_rhomboid_dom"/>
</dbReference>
<comment type="subcellular location">
    <subcellularLocation>
        <location evidence="1">Membrane</location>
        <topology evidence="1">Multi-pass membrane protein</topology>
    </subcellularLocation>
</comment>
<keyword evidence="7" id="KW-0378">Hydrolase</keyword>
<dbReference type="EMBL" id="SPQB01000015">
    <property type="protein sequence ID" value="TFU33028.1"/>
    <property type="molecule type" value="Genomic_DNA"/>
</dbReference>
<keyword evidence="7" id="KW-0645">Protease</keyword>
<dbReference type="AlphaFoldDB" id="A0A4Y9FVM2"/>
<dbReference type="OrthoDB" id="465874at2"/>
<dbReference type="Proteomes" id="UP000298358">
    <property type="component" value="Unassembled WGS sequence"/>
</dbReference>